<dbReference type="PANTHER" id="PTHR33179">
    <property type="entry name" value="VQ MOTIF-CONTAINING PROTEIN"/>
    <property type="match status" value="1"/>
</dbReference>
<feature type="compositionally biased region" description="Low complexity" evidence="1">
    <location>
        <begin position="67"/>
        <end position="76"/>
    </location>
</feature>
<reference evidence="3 4" key="1">
    <citation type="journal article" date="2022" name="Nat. Genet.">
        <title>Improved pea reference genome and pan-genome highlight genomic features and evolutionary characteristics.</title>
        <authorList>
            <person name="Yang T."/>
            <person name="Liu R."/>
            <person name="Luo Y."/>
            <person name="Hu S."/>
            <person name="Wang D."/>
            <person name="Wang C."/>
            <person name="Pandey M.K."/>
            <person name="Ge S."/>
            <person name="Xu Q."/>
            <person name="Li N."/>
            <person name="Li G."/>
            <person name="Huang Y."/>
            <person name="Saxena R.K."/>
            <person name="Ji Y."/>
            <person name="Li M."/>
            <person name="Yan X."/>
            <person name="He Y."/>
            <person name="Liu Y."/>
            <person name="Wang X."/>
            <person name="Xiang C."/>
            <person name="Varshney R.K."/>
            <person name="Ding H."/>
            <person name="Gao S."/>
            <person name="Zong X."/>
        </authorList>
    </citation>
    <scope>NUCLEOTIDE SEQUENCE [LARGE SCALE GENOMIC DNA]</scope>
    <source>
        <strain evidence="3 4">cv. Zhongwan 6</strain>
    </source>
</reference>
<dbReference type="AlphaFoldDB" id="A0A9D5AG89"/>
<gene>
    <name evidence="3" type="ORF">KIW84_053133</name>
</gene>
<name>A0A9D5AG89_PEA</name>
<evidence type="ECO:0000313" key="4">
    <source>
        <dbReference type="Proteomes" id="UP001058974"/>
    </source>
</evidence>
<feature type="compositionally biased region" description="Polar residues" evidence="1">
    <location>
        <begin position="77"/>
        <end position="86"/>
    </location>
</feature>
<organism evidence="3 4">
    <name type="scientific">Pisum sativum</name>
    <name type="common">Garden pea</name>
    <name type="synonym">Lathyrus oleraceus</name>
    <dbReference type="NCBI Taxonomy" id="3888"/>
    <lineage>
        <taxon>Eukaryota</taxon>
        <taxon>Viridiplantae</taxon>
        <taxon>Streptophyta</taxon>
        <taxon>Embryophyta</taxon>
        <taxon>Tracheophyta</taxon>
        <taxon>Spermatophyta</taxon>
        <taxon>Magnoliopsida</taxon>
        <taxon>eudicotyledons</taxon>
        <taxon>Gunneridae</taxon>
        <taxon>Pentapetalae</taxon>
        <taxon>rosids</taxon>
        <taxon>fabids</taxon>
        <taxon>Fabales</taxon>
        <taxon>Fabaceae</taxon>
        <taxon>Papilionoideae</taxon>
        <taxon>50 kb inversion clade</taxon>
        <taxon>NPAAA clade</taxon>
        <taxon>Hologalegina</taxon>
        <taxon>IRL clade</taxon>
        <taxon>Fabeae</taxon>
        <taxon>Lathyrus</taxon>
    </lineage>
</organism>
<protein>
    <recommendedName>
        <fullName evidence="2">VQ domain-containing protein</fullName>
    </recommendedName>
</protein>
<feature type="region of interest" description="Disordered" evidence="1">
    <location>
        <begin position="210"/>
        <end position="242"/>
    </location>
</feature>
<dbReference type="EMBL" id="JAMSHJ010000005">
    <property type="protein sequence ID" value="KAI5406731.1"/>
    <property type="molecule type" value="Genomic_DNA"/>
</dbReference>
<comment type="caution">
    <text evidence="3">The sequence shown here is derived from an EMBL/GenBank/DDBJ whole genome shotgun (WGS) entry which is preliminary data.</text>
</comment>
<dbReference type="InterPro" id="IPR008889">
    <property type="entry name" value="VQ"/>
</dbReference>
<feature type="domain" description="VQ" evidence="2">
    <location>
        <begin position="107"/>
        <end position="128"/>
    </location>
</feature>
<sequence length="242" mass="26574">KIHHIYPTRHTCFLPSNSSSSFPFLVRSLDMFQTMSDPPNDFFQFYHQSFPNQTPPNYTTIATNTTPATTLPPETINPTSPTSATNLGPDGRVSKPIRRRSRASRRTPTTLLNTDTTNFRAMVQQFTGGPIAPFAAAASSSPPNFSTLAGLGLGPRASSHPMNQTMMSHPLYQHQQQLQQYQQHYNMYSGTSNVNTHVGGDENLFFQRLVSNPRPPNNDSDINNADIHGGGGEGGFFPSTSS</sequence>
<keyword evidence="4" id="KW-1185">Reference proteome</keyword>
<feature type="non-terminal residue" evidence="3">
    <location>
        <position position="1"/>
    </location>
</feature>
<dbReference type="Gramene" id="Psat05G0313300-T1">
    <property type="protein sequence ID" value="KAI5406731.1"/>
    <property type="gene ID" value="KIW84_053133"/>
</dbReference>
<dbReference type="Proteomes" id="UP001058974">
    <property type="component" value="Chromosome 5"/>
</dbReference>
<feature type="region of interest" description="Disordered" evidence="1">
    <location>
        <begin position="67"/>
        <end position="107"/>
    </location>
</feature>
<proteinExistence type="predicted"/>
<evidence type="ECO:0000256" key="1">
    <source>
        <dbReference type="SAM" id="MobiDB-lite"/>
    </source>
</evidence>
<feature type="compositionally biased region" description="Basic residues" evidence="1">
    <location>
        <begin position="95"/>
        <end position="105"/>
    </location>
</feature>
<dbReference type="InterPro" id="IPR039609">
    <property type="entry name" value="VQ_15/22"/>
</dbReference>
<accession>A0A9D5AG89</accession>
<dbReference type="Pfam" id="PF05678">
    <property type="entry name" value="VQ"/>
    <property type="match status" value="1"/>
</dbReference>
<dbReference type="PANTHER" id="PTHR33179:SF29">
    <property type="entry name" value="OS06G0666400 PROTEIN"/>
    <property type="match status" value="1"/>
</dbReference>
<evidence type="ECO:0000313" key="3">
    <source>
        <dbReference type="EMBL" id="KAI5406731.1"/>
    </source>
</evidence>
<evidence type="ECO:0000259" key="2">
    <source>
        <dbReference type="Pfam" id="PF05678"/>
    </source>
</evidence>